<dbReference type="AlphaFoldDB" id="A0A8D8R4R4"/>
<accession>A0A8D8R4R4</accession>
<proteinExistence type="predicted"/>
<dbReference type="EMBL" id="HBUF01123421">
    <property type="protein sequence ID" value="CAG6642614.1"/>
    <property type="molecule type" value="Transcribed_RNA"/>
</dbReference>
<evidence type="ECO:0000313" key="1">
    <source>
        <dbReference type="EMBL" id="CAG6642614.1"/>
    </source>
</evidence>
<reference evidence="1" key="1">
    <citation type="submission" date="2021-05" db="EMBL/GenBank/DDBJ databases">
        <authorList>
            <person name="Alioto T."/>
            <person name="Alioto T."/>
            <person name="Gomez Garrido J."/>
        </authorList>
    </citation>
    <scope>NUCLEOTIDE SEQUENCE</scope>
</reference>
<sequence length="102" mass="12235">MVKIMRTYLINRNNYHFNMNNHFARGDYTLSHYLVYIMSVSEKIFVRFRGNFYPFPSGLKKTRAFKKNPCPVGFFGFYWFLYKIGSTSLHLFLFTKMEEGCV</sequence>
<protein>
    <submittedName>
        <fullName evidence="1">Uncharacterized protein</fullName>
    </submittedName>
</protein>
<organism evidence="1">
    <name type="scientific">Cacopsylla melanoneura</name>
    <dbReference type="NCBI Taxonomy" id="428564"/>
    <lineage>
        <taxon>Eukaryota</taxon>
        <taxon>Metazoa</taxon>
        <taxon>Ecdysozoa</taxon>
        <taxon>Arthropoda</taxon>
        <taxon>Hexapoda</taxon>
        <taxon>Insecta</taxon>
        <taxon>Pterygota</taxon>
        <taxon>Neoptera</taxon>
        <taxon>Paraneoptera</taxon>
        <taxon>Hemiptera</taxon>
        <taxon>Sternorrhyncha</taxon>
        <taxon>Psylloidea</taxon>
        <taxon>Psyllidae</taxon>
        <taxon>Psyllinae</taxon>
        <taxon>Cacopsylla</taxon>
    </lineage>
</organism>
<name>A0A8D8R4R4_9HEMI</name>